<name>A0A853FAR9_9BURK</name>
<evidence type="ECO:0000256" key="1">
    <source>
        <dbReference type="ARBA" id="ARBA00009632"/>
    </source>
</evidence>
<dbReference type="Pfam" id="PF02550">
    <property type="entry name" value="AcetylCoA_hydro"/>
    <property type="match status" value="1"/>
</dbReference>
<dbReference type="PANTHER" id="PTHR21432">
    <property type="entry name" value="ACETYL-COA HYDROLASE-RELATED"/>
    <property type="match status" value="1"/>
</dbReference>
<keyword evidence="2 5" id="KW-0808">Transferase</keyword>
<proteinExistence type="inferred from homology"/>
<dbReference type="Proteomes" id="UP000580517">
    <property type="component" value="Unassembled WGS sequence"/>
</dbReference>
<organism evidence="5 6">
    <name type="scientific">Allopusillimonas soli</name>
    <dbReference type="NCBI Taxonomy" id="659016"/>
    <lineage>
        <taxon>Bacteria</taxon>
        <taxon>Pseudomonadati</taxon>
        <taxon>Pseudomonadota</taxon>
        <taxon>Betaproteobacteria</taxon>
        <taxon>Burkholderiales</taxon>
        <taxon>Alcaligenaceae</taxon>
        <taxon>Allopusillimonas</taxon>
    </lineage>
</organism>
<dbReference type="Gene3D" id="3.40.1080.20">
    <property type="entry name" value="Acetyl-CoA hydrolase/transferase C-terminal domain"/>
    <property type="match status" value="1"/>
</dbReference>
<dbReference type="GO" id="GO:0008775">
    <property type="term" value="F:acetate CoA-transferase activity"/>
    <property type="evidence" value="ECO:0007669"/>
    <property type="project" value="InterPro"/>
</dbReference>
<dbReference type="RefSeq" id="WP_180029211.1">
    <property type="nucleotide sequence ID" value="NZ_JACCEW010000004.1"/>
</dbReference>
<evidence type="ECO:0000313" key="5">
    <source>
        <dbReference type="EMBL" id="NYT37825.1"/>
    </source>
</evidence>
<dbReference type="EMBL" id="JACCEW010000004">
    <property type="protein sequence ID" value="NYT37825.1"/>
    <property type="molecule type" value="Genomic_DNA"/>
</dbReference>
<dbReference type="InterPro" id="IPR038460">
    <property type="entry name" value="AcetylCoA_hyd_C_sf"/>
</dbReference>
<evidence type="ECO:0000313" key="6">
    <source>
        <dbReference type="Proteomes" id="UP000580517"/>
    </source>
</evidence>
<dbReference type="InterPro" id="IPR037171">
    <property type="entry name" value="NagB/RpiA_transferase-like"/>
</dbReference>
<keyword evidence="5" id="KW-0378">Hydrolase</keyword>
<reference evidence="5 6" key="1">
    <citation type="submission" date="2020-07" db="EMBL/GenBank/DDBJ databases">
        <title>Taxonomic revisions and descriptions of new bacterial species based on genomic comparisons in the high-G+C-content subgroup of the family Alcaligenaceae.</title>
        <authorList>
            <person name="Szabo A."/>
            <person name="Felfoldi T."/>
        </authorList>
    </citation>
    <scope>NUCLEOTIDE SEQUENCE [LARGE SCALE GENOMIC DNA]</scope>
    <source>
        <strain evidence="5 6">DSM 25264</strain>
    </source>
</reference>
<dbReference type="InterPro" id="IPR046433">
    <property type="entry name" value="ActCoA_hydro"/>
</dbReference>
<dbReference type="InterPro" id="IPR026888">
    <property type="entry name" value="AcetylCoA_hyd_C"/>
</dbReference>
<dbReference type="Gene3D" id="3.30.750.70">
    <property type="entry name" value="4-hydroxybutyrate coenzyme like domains"/>
    <property type="match status" value="1"/>
</dbReference>
<dbReference type="AlphaFoldDB" id="A0A853FAR9"/>
<gene>
    <name evidence="5" type="ORF">H0A68_13145</name>
</gene>
<evidence type="ECO:0000259" key="3">
    <source>
        <dbReference type="Pfam" id="PF02550"/>
    </source>
</evidence>
<protein>
    <submittedName>
        <fullName evidence="5">Acetyl-CoA hydrolase/transferase family protein</fullName>
    </submittedName>
</protein>
<accession>A0A853FAR9</accession>
<comment type="similarity">
    <text evidence="1">Belongs to the acetyl-CoA hydrolase/transferase family.</text>
</comment>
<dbReference type="PANTHER" id="PTHR21432:SF20">
    <property type="entry name" value="ACETYL-COA HYDROLASE"/>
    <property type="match status" value="1"/>
</dbReference>
<sequence>MTLAHVTPACADQLRTLSADQLDLRRFIRPGDTILWGQGPAEPLALSRAVVRQRHALGGCRVFVGPSYCGTLRPGGVDGLALQSYCGIGDNSALISDGLMDVIPVHCSTIPRLIDEGLLACDVVFLHLSEPGPDGKCSPGIANDYLLEAARRARVVIAQVNARMPWTYCGEDALDGIRIDAVVPVDDALPELPSAPAGETEKRIARHACAFIPDGAVLETGIGAIPDAILGGLRGHRDLGIHSGMISDGVVDLIECGTVTNARKTRDRGLTVTAVMFGTERLYRHAQGNPGYRLHPYRYTHDIGTLADLDRFVAINSAVEVDLTGQVNGEVANGRYVGAVGGQLDFIRGALRSRGGRSIIALPSTARRASVSRIVCQLTQDVVTSPRADADIIVTEWGAAQLRGQPLAERARRMIAIAHPDHRAGLEAALRAARPTFFQDGNRA</sequence>
<dbReference type="GO" id="GO:0006083">
    <property type="term" value="P:acetate metabolic process"/>
    <property type="evidence" value="ECO:0007669"/>
    <property type="project" value="InterPro"/>
</dbReference>
<keyword evidence="6" id="KW-1185">Reference proteome</keyword>
<dbReference type="SUPFAM" id="SSF100950">
    <property type="entry name" value="NagB/RpiA/CoA transferase-like"/>
    <property type="match status" value="2"/>
</dbReference>
<dbReference type="InterPro" id="IPR003702">
    <property type="entry name" value="ActCoA_hydro_N"/>
</dbReference>
<dbReference type="Gene3D" id="3.40.1080.10">
    <property type="entry name" value="Glutaconate Coenzyme A-transferase"/>
    <property type="match status" value="1"/>
</dbReference>
<evidence type="ECO:0000256" key="2">
    <source>
        <dbReference type="ARBA" id="ARBA00022679"/>
    </source>
</evidence>
<dbReference type="GO" id="GO:0016787">
    <property type="term" value="F:hydrolase activity"/>
    <property type="evidence" value="ECO:0007669"/>
    <property type="project" value="UniProtKB-KW"/>
</dbReference>
<dbReference type="Pfam" id="PF13336">
    <property type="entry name" value="AcetylCoA_hyd_C"/>
    <property type="match status" value="1"/>
</dbReference>
<feature type="domain" description="Acetyl-CoA hydrolase/transferase C-terminal" evidence="4">
    <location>
        <begin position="278"/>
        <end position="428"/>
    </location>
</feature>
<comment type="caution">
    <text evidence="5">The sequence shown here is derived from an EMBL/GenBank/DDBJ whole genome shotgun (WGS) entry which is preliminary data.</text>
</comment>
<feature type="domain" description="Acetyl-CoA hydrolase/transferase N-terminal" evidence="3">
    <location>
        <begin position="94"/>
        <end position="169"/>
    </location>
</feature>
<evidence type="ECO:0000259" key="4">
    <source>
        <dbReference type="Pfam" id="PF13336"/>
    </source>
</evidence>